<gene>
    <name evidence="2" type="ORF">L207DRAFT_441160</name>
</gene>
<evidence type="ECO:0000313" key="2">
    <source>
        <dbReference type="EMBL" id="PMD32148.1"/>
    </source>
</evidence>
<sequence>MPTRLVDVGQAGSLRIVETKPNLIHAPYATLSYCWGGKNQLQLTESSLEDFKVEIPAWQLSFAILDAIYVVRQLKLRYLWVDSLCIIQNSKSDWEKEVITMGEVFRNSAITIAALGAKHSEEGLFARRDPLIYQPCNLFRRDGKDFFVKSQVDDSQFSDDWFEKSPLHQRGWVMQERALSPRTLNFGATLIWECSEGVKYEHTMDFELGTNSQDSPGNPTIKSRLHEPLKDEIAPDQTSLLFKFWREQILKPYTMTILTVKEDRLAAISGVIESIGKSTGWESVYGLWMPFLVEELLWHKFVFVPWRGDWRHQNDKDKLGQSRLRIAPTWSWVSLDIKIDFDSSSGKAPIRLFTTQVTVVSNTSILSKLGANPWSSRLKVMSKLYPSGSAVKGRSDLFNFLVDQTSFQATILFDIVPSTPKPYYYLPLIAQHFPNWYRAGDGGKIRFVGIVLVTSTDFPRAYERVRYSHSYVSQTVADDLLQNELISIELV</sequence>
<evidence type="ECO:0000259" key="1">
    <source>
        <dbReference type="Pfam" id="PF06985"/>
    </source>
</evidence>
<dbReference type="InterPro" id="IPR010730">
    <property type="entry name" value="HET"/>
</dbReference>
<dbReference type="STRING" id="1149755.A0A2J6R0V3"/>
<dbReference type="Proteomes" id="UP000235786">
    <property type="component" value="Unassembled WGS sequence"/>
</dbReference>
<name>A0A2J6R0V3_HYAVF</name>
<dbReference type="EMBL" id="KZ613960">
    <property type="protein sequence ID" value="PMD32148.1"/>
    <property type="molecule type" value="Genomic_DNA"/>
</dbReference>
<dbReference type="PANTHER" id="PTHR33112">
    <property type="entry name" value="DOMAIN PROTEIN, PUTATIVE-RELATED"/>
    <property type="match status" value="1"/>
</dbReference>
<keyword evidence="3" id="KW-1185">Reference proteome</keyword>
<accession>A0A2J6R0V3</accession>
<protein>
    <submittedName>
        <fullName evidence="2">HET-domain-containing protein</fullName>
    </submittedName>
</protein>
<dbReference type="OrthoDB" id="3543135at2759"/>
<dbReference type="PANTHER" id="PTHR33112:SF10">
    <property type="entry name" value="TOL"/>
    <property type="match status" value="1"/>
</dbReference>
<organism evidence="2 3">
    <name type="scientific">Hyaloscypha variabilis (strain UAMH 11265 / GT02V1 / F)</name>
    <name type="common">Meliniomyces variabilis</name>
    <dbReference type="NCBI Taxonomy" id="1149755"/>
    <lineage>
        <taxon>Eukaryota</taxon>
        <taxon>Fungi</taxon>
        <taxon>Dikarya</taxon>
        <taxon>Ascomycota</taxon>
        <taxon>Pezizomycotina</taxon>
        <taxon>Leotiomycetes</taxon>
        <taxon>Helotiales</taxon>
        <taxon>Hyaloscyphaceae</taxon>
        <taxon>Hyaloscypha</taxon>
        <taxon>Hyaloscypha variabilis</taxon>
    </lineage>
</organism>
<dbReference type="Pfam" id="PF06985">
    <property type="entry name" value="HET"/>
    <property type="match status" value="1"/>
</dbReference>
<reference evidence="2 3" key="1">
    <citation type="submission" date="2016-04" db="EMBL/GenBank/DDBJ databases">
        <title>A degradative enzymes factory behind the ericoid mycorrhizal symbiosis.</title>
        <authorList>
            <consortium name="DOE Joint Genome Institute"/>
            <person name="Martino E."/>
            <person name="Morin E."/>
            <person name="Grelet G."/>
            <person name="Kuo A."/>
            <person name="Kohler A."/>
            <person name="Daghino S."/>
            <person name="Barry K."/>
            <person name="Choi C."/>
            <person name="Cichocki N."/>
            <person name="Clum A."/>
            <person name="Copeland A."/>
            <person name="Hainaut M."/>
            <person name="Haridas S."/>
            <person name="Labutti K."/>
            <person name="Lindquist E."/>
            <person name="Lipzen A."/>
            <person name="Khouja H.-R."/>
            <person name="Murat C."/>
            <person name="Ohm R."/>
            <person name="Olson A."/>
            <person name="Spatafora J."/>
            <person name="Veneault-Fourrey C."/>
            <person name="Henrissat B."/>
            <person name="Grigoriev I."/>
            <person name="Martin F."/>
            <person name="Perotto S."/>
        </authorList>
    </citation>
    <scope>NUCLEOTIDE SEQUENCE [LARGE SCALE GENOMIC DNA]</scope>
    <source>
        <strain evidence="2 3">F</strain>
    </source>
</reference>
<evidence type="ECO:0000313" key="3">
    <source>
        <dbReference type="Proteomes" id="UP000235786"/>
    </source>
</evidence>
<dbReference type="AlphaFoldDB" id="A0A2J6R0V3"/>
<proteinExistence type="predicted"/>
<feature type="domain" description="Heterokaryon incompatibility" evidence="1">
    <location>
        <begin position="28"/>
        <end position="176"/>
    </location>
</feature>